<reference evidence="1 2" key="1">
    <citation type="submission" date="2012-12" db="EMBL/GenBank/DDBJ databases">
        <title>Genome assembly of Fulvivirga imtechensis AK7.</title>
        <authorList>
            <person name="Nupur N."/>
            <person name="Khatri I."/>
            <person name="Kumar R."/>
            <person name="Subramanian S."/>
            <person name="Pinnaka A."/>
        </authorList>
    </citation>
    <scope>NUCLEOTIDE SEQUENCE [LARGE SCALE GENOMIC DNA]</scope>
    <source>
        <strain evidence="1 2">AK7</strain>
    </source>
</reference>
<dbReference type="PROSITE" id="PS51257">
    <property type="entry name" value="PROKAR_LIPOPROTEIN"/>
    <property type="match status" value="1"/>
</dbReference>
<dbReference type="AlphaFoldDB" id="L8JHL5"/>
<sequence>MRTQKRLIKSICLIFIIITGCNKSDLGIKGKLEYSSYMEINSIKFITQEVLADLPKYLTGNKSQIDIKTLENITYENLFIAAKVCKWTPQFGDFDYPINLPSFDCYNIPNVDLDYEIVDIESFQNSNKSTSYLLIASKPLVYEWGGYIEVILYSKKFGVDNPVFFIIQKDNNMYLHSTGSISGLPAR</sequence>
<dbReference type="Proteomes" id="UP000011135">
    <property type="component" value="Unassembled WGS sequence"/>
</dbReference>
<gene>
    <name evidence="1" type="ORF">C900_00512</name>
</gene>
<proteinExistence type="predicted"/>
<name>L8JHL5_9BACT</name>
<organism evidence="1 2">
    <name type="scientific">Fulvivirga imtechensis AK7</name>
    <dbReference type="NCBI Taxonomy" id="1237149"/>
    <lineage>
        <taxon>Bacteria</taxon>
        <taxon>Pseudomonadati</taxon>
        <taxon>Bacteroidota</taxon>
        <taxon>Cytophagia</taxon>
        <taxon>Cytophagales</taxon>
        <taxon>Fulvivirgaceae</taxon>
        <taxon>Fulvivirga</taxon>
    </lineage>
</organism>
<dbReference type="RefSeq" id="WP_009583394.1">
    <property type="nucleotide sequence ID" value="NZ_AMZN01000120.1"/>
</dbReference>
<dbReference type="EMBL" id="AMZN01000120">
    <property type="protein sequence ID" value="ELR68341.1"/>
    <property type="molecule type" value="Genomic_DNA"/>
</dbReference>
<comment type="caution">
    <text evidence="1">The sequence shown here is derived from an EMBL/GenBank/DDBJ whole genome shotgun (WGS) entry which is preliminary data.</text>
</comment>
<keyword evidence="2" id="KW-1185">Reference proteome</keyword>
<evidence type="ECO:0000313" key="1">
    <source>
        <dbReference type="EMBL" id="ELR68341.1"/>
    </source>
</evidence>
<accession>L8JHL5</accession>
<protein>
    <recommendedName>
        <fullName evidence="3">Lipoprotein</fullName>
    </recommendedName>
</protein>
<evidence type="ECO:0008006" key="3">
    <source>
        <dbReference type="Google" id="ProtNLM"/>
    </source>
</evidence>
<evidence type="ECO:0000313" key="2">
    <source>
        <dbReference type="Proteomes" id="UP000011135"/>
    </source>
</evidence>